<evidence type="ECO:0000259" key="2">
    <source>
        <dbReference type="PROSITE" id="PS50137"/>
    </source>
</evidence>
<evidence type="ECO:0000256" key="1">
    <source>
        <dbReference type="PROSITE-ProRule" id="PRU00266"/>
    </source>
</evidence>
<name>A0A9N7VCP6_PLEPL</name>
<accession>A0A9N7VCP6</accession>
<evidence type="ECO:0000313" key="4">
    <source>
        <dbReference type="Proteomes" id="UP001153269"/>
    </source>
</evidence>
<dbReference type="AlphaFoldDB" id="A0A9N7VCP6"/>
<protein>
    <recommendedName>
        <fullName evidence="2">DRBM domain-containing protein</fullName>
    </recommendedName>
</protein>
<dbReference type="Gene3D" id="3.30.160.20">
    <property type="match status" value="1"/>
</dbReference>
<sequence>MAVRVDGRIFEGCGRSKKLAKTQAAQCALQALFNIRTAPEGRTGLKASRKTCPHLPQNVLHVSAAVSWRCETFQLTYALSMFNPLAKH</sequence>
<organism evidence="3 4">
    <name type="scientific">Pleuronectes platessa</name>
    <name type="common">European plaice</name>
    <dbReference type="NCBI Taxonomy" id="8262"/>
    <lineage>
        <taxon>Eukaryota</taxon>
        <taxon>Metazoa</taxon>
        <taxon>Chordata</taxon>
        <taxon>Craniata</taxon>
        <taxon>Vertebrata</taxon>
        <taxon>Euteleostomi</taxon>
        <taxon>Actinopterygii</taxon>
        <taxon>Neopterygii</taxon>
        <taxon>Teleostei</taxon>
        <taxon>Neoteleostei</taxon>
        <taxon>Acanthomorphata</taxon>
        <taxon>Carangaria</taxon>
        <taxon>Pleuronectiformes</taxon>
        <taxon>Pleuronectoidei</taxon>
        <taxon>Pleuronectidae</taxon>
        <taxon>Pleuronectes</taxon>
    </lineage>
</organism>
<keyword evidence="1" id="KW-0694">RNA-binding</keyword>
<gene>
    <name evidence="3" type="ORF">PLEPLA_LOCUS37632</name>
</gene>
<feature type="domain" description="DRBM" evidence="2">
    <location>
        <begin position="1"/>
        <end position="34"/>
    </location>
</feature>
<dbReference type="PROSITE" id="PS50137">
    <property type="entry name" value="DS_RBD"/>
    <property type="match status" value="1"/>
</dbReference>
<evidence type="ECO:0000313" key="3">
    <source>
        <dbReference type="EMBL" id="CAB1449946.1"/>
    </source>
</evidence>
<dbReference type="Proteomes" id="UP001153269">
    <property type="component" value="Unassembled WGS sequence"/>
</dbReference>
<proteinExistence type="predicted"/>
<dbReference type="SUPFAM" id="SSF54768">
    <property type="entry name" value="dsRNA-binding domain-like"/>
    <property type="match status" value="1"/>
</dbReference>
<reference evidence="3" key="1">
    <citation type="submission" date="2020-03" db="EMBL/GenBank/DDBJ databases">
        <authorList>
            <person name="Weist P."/>
        </authorList>
    </citation>
    <scope>NUCLEOTIDE SEQUENCE</scope>
</reference>
<dbReference type="Pfam" id="PF00035">
    <property type="entry name" value="dsrm"/>
    <property type="match status" value="1"/>
</dbReference>
<comment type="caution">
    <text evidence="3">The sequence shown here is derived from an EMBL/GenBank/DDBJ whole genome shotgun (WGS) entry which is preliminary data.</text>
</comment>
<dbReference type="EMBL" id="CADEAL010004034">
    <property type="protein sequence ID" value="CAB1449946.1"/>
    <property type="molecule type" value="Genomic_DNA"/>
</dbReference>
<dbReference type="GO" id="GO:0003723">
    <property type="term" value="F:RNA binding"/>
    <property type="evidence" value="ECO:0007669"/>
    <property type="project" value="UniProtKB-UniRule"/>
</dbReference>
<dbReference type="InterPro" id="IPR014720">
    <property type="entry name" value="dsRBD_dom"/>
</dbReference>
<keyword evidence="4" id="KW-1185">Reference proteome</keyword>